<dbReference type="PANTHER" id="PTHR35329:SF2">
    <property type="entry name" value="CHITIN SYNTHASE EXPORT CHAPERONE"/>
    <property type="match status" value="1"/>
</dbReference>
<dbReference type="GeneID" id="35442711"/>
<comment type="subcellular location">
    <subcellularLocation>
        <location evidence="1">Endomembrane system</location>
        <topology evidence="1">Multi-pass membrane protein</topology>
    </subcellularLocation>
    <subcellularLocation>
        <location evidence="2">Endoplasmic reticulum membrane</location>
    </subcellularLocation>
</comment>
<evidence type="ECO:0000256" key="3">
    <source>
        <dbReference type="ARBA" id="ARBA00009274"/>
    </source>
</evidence>
<keyword evidence="9 12" id="KW-1133">Transmembrane helix</keyword>
<evidence type="ECO:0000256" key="12">
    <source>
        <dbReference type="SAM" id="Phobius"/>
    </source>
</evidence>
<evidence type="ECO:0000256" key="6">
    <source>
        <dbReference type="ARBA" id="ARBA00022692"/>
    </source>
</evidence>
<evidence type="ECO:0000256" key="7">
    <source>
        <dbReference type="ARBA" id="ARBA00022824"/>
    </source>
</evidence>
<keyword evidence="7" id="KW-0256">Endoplasmic reticulum</keyword>
<dbReference type="PANTHER" id="PTHR35329">
    <property type="entry name" value="CHITIN SYNTHASE EXPORT CHAPERONE"/>
    <property type="match status" value="1"/>
</dbReference>
<evidence type="ECO:0000313" key="14">
    <source>
        <dbReference type="Proteomes" id="UP000242254"/>
    </source>
</evidence>
<dbReference type="GO" id="GO:0051082">
    <property type="term" value="F:unfolded protein binding"/>
    <property type="evidence" value="ECO:0007669"/>
    <property type="project" value="TreeGrafter"/>
</dbReference>
<evidence type="ECO:0000313" key="13">
    <source>
        <dbReference type="EMBL" id="PHZ09119.1"/>
    </source>
</evidence>
<proteinExistence type="inferred from homology"/>
<dbReference type="GO" id="GO:0071555">
    <property type="term" value="P:cell wall organization"/>
    <property type="evidence" value="ECO:0007669"/>
    <property type="project" value="UniProtKB-KW"/>
</dbReference>
<feature type="transmembrane region" description="Helical" evidence="12">
    <location>
        <begin position="252"/>
        <end position="271"/>
    </location>
</feature>
<feature type="transmembrane region" description="Helical" evidence="12">
    <location>
        <begin position="186"/>
        <end position="209"/>
    </location>
</feature>
<keyword evidence="14" id="KW-1185">Reference proteome</keyword>
<dbReference type="Pfam" id="PF12271">
    <property type="entry name" value="Chs7"/>
    <property type="match status" value="1"/>
</dbReference>
<dbReference type="Proteomes" id="UP000242254">
    <property type="component" value="Unassembled WGS sequence"/>
</dbReference>
<evidence type="ECO:0000256" key="5">
    <source>
        <dbReference type="ARBA" id="ARBA00022448"/>
    </source>
</evidence>
<dbReference type="GO" id="GO:0005789">
    <property type="term" value="C:endoplasmic reticulum membrane"/>
    <property type="evidence" value="ECO:0007669"/>
    <property type="project" value="UniProtKB-SubCell"/>
</dbReference>
<evidence type="ECO:0000256" key="8">
    <source>
        <dbReference type="ARBA" id="ARBA00022927"/>
    </source>
</evidence>
<dbReference type="InterPro" id="IPR022057">
    <property type="entry name" value="Chs7"/>
</dbReference>
<organism evidence="13 14">
    <name type="scientific">Rhizopus microsporus ATCC 52813</name>
    <dbReference type="NCBI Taxonomy" id="1340429"/>
    <lineage>
        <taxon>Eukaryota</taxon>
        <taxon>Fungi</taxon>
        <taxon>Fungi incertae sedis</taxon>
        <taxon>Mucoromycota</taxon>
        <taxon>Mucoromycotina</taxon>
        <taxon>Mucoromycetes</taxon>
        <taxon>Mucorales</taxon>
        <taxon>Mucorineae</taxon>
        <taxon>Rhizopodaceae</taxon>
        <taxon>Rhizopus</taxon>
    </lineage>
</organism>
<feature type="transmembrane region" description="Helical" evidence="12">
    <location>
        <begin position="221"/>
        <end position="240"/>
    </location>
</feature>
<name>A0A2G4SK21_RHIZD</name>
<dbReference type="STRING" id="1340429.A0A2G4SK21"/>
<keyword evidence="10 12" id="KW-0472">Membrane</keyword>
<feature type="transmembrane region" description="Helical" evidence="12">
    <location>
        <begin position="111"/>
        <end position="138"/>
    </location>
</feature>
<feature type="transmembrane region" description="Helical" evidence="12">
    <location>
        <begin position="47"/>
        <end position="71"/>
    </location>
</feature>
<dbReference type="AlphaFoldDB" id="A0A2G4SK21"/>
<reference evidence="13 14" key="1">
    <citation type="journal article" date="2016" name="Proc. Natl. Acad. Sci. U.S.A.">
        <title>Lipid metabolic changes in an early divergent fungus govern the establishment of a mutualistic symbiosis with endobacteria.</title>
        <authorList>
            <person name="Lastovetsky O.A."/>
            <person name="Gaspar M.L."/>
            <person name="Mondo S.J."/>
            <person name="LaButti K.M."/>
            <person name="Sandor L."/>
            <person name="Grigoriev I.V."/>
            <person name="Henry S.A."/>
            <person name="Pawlowska T.E."/>
        </authorList>
    </citation>
    <scope>NUCLEOTIDE SEQUENCE [LARGE SCALE GENOMIC DNA]</scope>
    <source>
        <strain evidence="13 14">ATCC 52813</strain>
    </source>
</reference>
<evidence type="ECO:0000256" key="4">
    <source>
        <dbReference type="ARBA" id="ARBA00018354"/>
    </source>
</evidence>
<protein>
    <recommendedName>
        <fullName evidence="4">Chitin synthase export chaperone</fullName>
    </recommendedName>
</protein>
<keyword evidence="8" id="KW-0653">Protein transport</keyword>
<keyword evidence="5" id="KW-0813">Transport</keyword>
<dbReference type="EMBL" id="KZ303860">
    <property type="protein sequence ID" value="PHZ09119.1"/>
    <property type="molecule type" value="Genomic_DNA"/>
</dbReference>
<accession>A0A2G4SK21</accession>
<keyword evidence="11" id="KW-0961">Cell wall biogenesis/degradation</keyword>
<evidence type="ECO:0000256" key="2">
    <source>
        <dbReference type="ARBA" id="ARBA00004586"/>
    </source>
</evidence>
<evidence type="ECO:0000256" key="9">
    <source>
        <dbReference type="ARBA" id="ARBA00022989"/>
    </source>
</evidence>
<dbReference type="RefSeq" id="XP_023462827.1">
    <property type="nucleotide sequence ID" value="XM_023611722.1"/>
</dbReference>
<evidence type="ECO:0000256" key="10">
    <source>
        <dbReference type="ARBA" id="ARBA00023136"/>
    </source>
</evidence>
<comment type="similarity">
    <text evidence="3">Belongs to the CHS7 family.</text>
</comment>
<sequence length="300" mass="34532">MIVFKFQPFKFDGICQTVALSLCPLMGKFNGIEAICYSRNVEIGGLIIFQPATLIMNLVAICMTAVMVYHVKTKYTAVGRKEIAMFLQLYLVTVFLEMLLVSNIIPTASILYPYFTAAHLGLMTSTCWCLLLNGFIGFQFIEDGSRISLWIMRISSFVVCLLVWIISIFTFLNIPPFNTTTATMVWVIYYIVNGIMIFIYTISQIILVVYTLDDRWPLGDILFGILFFTAGFIIQYVFSITLCEEVKHYLDGLFFGTMFNLLSVMMIYKYWDSITKEDLEFSIDSKQRTWELETLLLLEK</sequence>
<feature type="transmembrane region" description="Helical" evidence="12">
    <location>
        <begin position="83"/>
        <end position="105"/>
    </location>
</feature>
<keyword evidence="6 12" id="KW-0812">Transmembrane</keyword>
<dbReference type="GO" id="GO:0015031">
    <property type="term" value="P:protein transport"/>
    <property type="evidence" value="ECO:0007669"/>
    <property type="project" value="UniProtKB-KW"/>
</dbReference>
<gene>
    <name evidence="13" type="ORF">RHIMIDRAFT_264003</name>
</gene>
<feature type="transmembrane region" description="Helical" evidence="12">
    <location>
        <begin position="150"/>
        <end position="174"/>
    </location>
</feature>
<evidence type="ECO:0000256" key="1">
    <source>
        <dbReference type="ARBA" id="ARBA00004127"/>
    </source>
</evidence>
<evidence type="ECO:0000256" key="11">
    <source>
        <dbReference type="ARBA" id="ARBA00023316"/>
    </source>
</evidence>
<dbReference type="GO" id="GO:0006457">
    <property type="term" value="P:protein folding"/>
    <property type="evidence" value="ECO:0007669"/>
    <property type="project" value="TreeGrafter"/>
</dbReference>